<feature type="site" description="Interaction with DNA" evidence="3">
    <location>
        <position position="525"/>
    </location>
</feature>
<organism evidence="5 6">
    <name type="scientific">Glonium stellatum</name>
    <dbReference type="NCBI Taxonomy" id="574774"/>
    <lineage>
        <taxon>Eukaryota</taxon>
        <taxon>Fungi</taxon>
        <taxon>Dikarya</taxon>
        <taxon>Ascomycota</taxon>
        <taxon>Pezizomycotina</taxon>
        <taxon>Dothideomycetes</taxon>
        <taxon>Pleosporomycetidae</taxon>
        <taxon>Gloniales</taxon>
        <taxon>Gloniaceae</taxon>
        <taxon>Glonium</taxon>
    </lineage>
</organism>
<dbReference type="CDD" id="cd09122">
    <property type="entry name" value="PLDc_Tdp1_1"/>
    <property type="match status" value="1"/>
</dbReference>
<dbReference type="Gene3D" id="3.30.870.10">
    <property type="entry name" value="Endonuclease Chain A"/>
    <property type="match status" value="2"/>
</dbReference>
<dbReference type="GO" id="GO:0003697">
    <property type="term" value="F:single-stranded DNA binding"/>
    <property type="evidence" value="ECO:0007669"/>
    <property type="project" value="TreeGrafter"/>
</dbReference>
<dbReference type="Proteomes" id="UP000250140">
    <property type="component" value="Unassembled WGS sequence"/>
</dbReference>
<dbReference type="InterPro" id="IPR010347">
    <property type="entry name" value="Tdp1"/>
</dbReference>
<dbReference type="EMBL" id="KV748833">
    <property type="protein sequence ID" value="OCL12775.1"/>
    <property type="molecule type" value="Genomic_DNA"/>
</dbReference>
<feature type="active site" description="Nucleophile" evidence="1">
    <location>
        <position position="267"/>
    </location>
</feature>
<dbReference type="Pfam" id="PF06087">
    <property type="entry name" value="Tyr-DNA_phospho"/>
    <property type="match status" value="1"/>
</dbReference>
<reference evidence="5 6" key="1">
    <citation type="journal article" date="2016" name="Nat. Commun.">
        <title>Ectomycorrhizal ecology is imprinted in the genome of the dominant symbiotic fungus Cenococcum geophilum.</title>
        <authorList>
            <consortium name="DOE Joint Genome Institute"/>
            <person name="Peter M."/>
            <person name="Kohler A."/>
            <person name="Ohm R.A."/>
            <person name="Kuo A."/>
            <person name="Krutzmann J."/>
            <person name="Morin E."/>
            <person name="Arend M."/>
            <person name="Barry K.W."/>
            <person name="Binder M."/>
            <person name="Choi C."/>
            <person name="Clum A."/>
            <person name="Copeland A."/>
            <person name="Grisel N."/>
            <person name="Haridas S."/>
            <person name="Kipfer T."/>
            <person name="LaButti K."/>
            <person name="Lindquist E."/>
            <person name="Lipzen A."/>
            <person name="Maire R."/>
            <person name="Meier B."/>
            <person name="Mihaltcheva S."/>
            <person name="Molinier V."/>
            <person name="Murat C."/>
            <person name="Poggeler S."/>
            <person name="Quandt C.A."/>
            <person name="Sperisen C."/>
            <person name="Tritt A."/>
            <person name="Tisserant E."/>
            <person name="Crous P.W."/>
            <person name="Henrissat B."/>
            <person name="Nehls U."/>
            <person name="Egli S."/>
            <person name="Spatafora J.W."/>
            <person name="Grigoriev I.V."/>
            <person name="Martin F.M."/>
        </authorList>
    </citation>
    <scope>NUCLEOTIDE SEQUENCE [LARGE SCALE GENOMIC DNA]</scope>
    <source>
        <strain evidence="5 6">CBS 207.34</strain>
    </source>
</reference>
<accession>A0A8E2F8Z0</accession>
<evidence type="ECO:0000256" key="3">
    <source>
        <dbReference type="PIRSR" id="PIRSR610347-3"/>
    </source>
</evidence>
<evidence type="ECO:0000256" key="4">
    <source>
        <dbReference type="SAM" id="MobiDB-lite"/>
    </source>
</evidence>
<feature type="region of interest" description="Disordered" evidence="4">
    <location>
        <begin position="15"/>
        <end position="42"/>
    </location>
</feature>
<gene>
    <name evidence="5" type="ORF">AOQ84DRAFT_385885</name>
</gene>
<dbReference type="GO" id="GO:0003690">
    <property type="term" value="F:double-stranded DNA binding"/>
    <property type="evidence" value="ECO:0007669"/>
    <property type="project" value="TreeGrafter"/>
</dbReference>
<feature type="compositionally biased region" description="Polar residues" evidence="4">
    <location>
        <begin position="135"/>
        <end position="161"/>
    </location>
</feature>
<dbReference type="GO" id="GO:0017005">
    <property type="term" value="F:3'-tyrosyl-DNA phosphodiesterase activity"/>
    <property type="evidence" value="ECO:0007669"/>
    <property type="project" value="TreeGrafter"/>
</dbReference>
<feature type="region of interest" description="Disordered" evidence="4">
    <location>
        <begin position="133"/>
        <end position="161"/>
    </location>
</feature>
<feature type="compositionally biased region" description="Low complexity" evidence="4">
    <location>
        <begin position="20"/>
        <end position="37"/>
    </location>
</feature>
<evidence type="ECO:0000256" key="2">
    <source>
        <dbReference type="PIRSR" id="PIRSR610347-2"/>
    </source>
</evidence>
<dbReference type="GO" id="GO:0005634">
    <property type="term" value="C:nucleus"/>
    <property type="evidence" value="ECO:0007669"/>
    <property type="project" value="InterPro"/>
</dbReference>
<dbReference type="PANTHER" id="PTHR12415:SF4">
    <property type="entry name" value="TYROSYL-DNA PHOSPHODIESTERASE DOMAIN-CONTAINING PROTEIN"/>
    <property type="match status" value="1"/>
</dbReference>
<protein>
    <submittedName>
        <fullName evidence="5">Phospholipase D/nuclease</fullName>
    </submittedName>
</protein>
<dbReference type="PANTHER" id="PTHR12415">
    <property type="entry name" value="TYROSYL-DNA PHOSPHODIESTERASE 1"/>
    <property type="match status" value="1"/>
</dbReference>
<evidence type="ECO:0000313" key="6">
    <source>
        <dbReference type="Proteomes" id="UP000250140"/>
    </source>
</evidence>
<dbReference type="GO" id="GO:0006281">
    <property type="term" value="P:DNA repair"/>
    <property type="evidence" value="ECO:0007669"/>
    <property type="project" value="InterPro"/>
</dbReference>
<name>A0A8E2F8Z0_9PEZI</name>
<feature type="binding site" evidence="2">
    <location>
        <position position="495"/>
    </location>
    <ligand>
        <name>substrate</name>
    </ligand>
</feature>
<dbReference type="AlphaFoldDB" id="A0A8E2F8Z0"/>
<evidence type="ECO:0000313" key="5">
    <source>
        <dbReference type="EMBL" id="OCL12775.1"/>
    </source>
</evidence>
<feature type="compositionally biased region" description="Basic and acidic residues" evidence="4">
    <location>
        <begin position="81"/>
        <end position="92"/>
    </location>
</feature>
<proteinExistence type="predicted"/>
<sequence length="604" mass="68302">MASSDEEEEIRRAIALSLQPNSEPNSPTAPASAAPASIQRRTGDADISILKTFGAERRVAAQPSEHLVRQQPRIQTGILGLDRKRMEEERLARSNRKRQRSISPPPLRRGQERPMKVLVREVIDLETDSELPPLRNSTLKSYSNDASRNLSENVQGKTTLVQPEKSASLQYPRGVVKKTWAFRCPRENDIKIEEVLQKDKLKVAVLSAFDWDIDWVLSKLNIQTTKMVFVMQAKGREAQDQYCRDAADIPNLRLCFPDMSGQINCMHSKLMLLFHQTRLRIVVPSANLNKHDWGETGIMENSVFLIDLPRRPNDERGSRDDLTFFGKELMHFVEAKGLGKDVQDGLLKFDFSETDHLAFVHTIGGSHFGDNLKRTGLPGLGRAVRALNLESDAELEVDFTASSIGSLNDMFLKNLYLAAKGEEPRRIISLSVPEKLHKNFRIYFPLHQTVVASTGGPQSAGTNCLQASYYNNTKFPKDCMRDYKSTRIGLLSHNKILFARGHRSSKGENQPMHVAWAYVGSANVSESAWGKLLTDKSRKTEKLNCRNWECGVLIGIPPERIDSSKIQESEPLSMDVFKGYVDVPFQFPGEEYGSKRPWFFMERE</sequence>
<dbReference type="Pfam" id="PF02809">
    <property type="entry name" value="UIM"/>
    <property type="match status" value="1"/>
</dbReference>
<feature type="binding site" evidence="2">
    <location>
        <position position="269"/>
    </location>
    <ligand>
        <name>substrate</name>
    </ligand>
</feature>
<feature type="region of interest" description="Disordered" evidence="4">
    <location>
        <begin position="81"/>
        <end position="114"/>
    </location>
</feature>
<evidence type="ECO:0000256" key="1">
    <source>
        <dbReference type="PIRSR" id="PIRSR610347-1"/>
    </source>
</evidence>
<dbReference type="OrthoDB" id="47785at2759"/>
<dbReference type="PROSITE" id="PS50330">
    <property type="entry name" value="UIM"/>
    <property type="match status" value="1"/>
</dbReference>
<keyword evidence="6" id="KW-1185">Reference proteome</keyword>
<dbReference type="InterPro" id="IPR003903">
    <property type="entry name" value="UIM_dom"/>
</dbReference>
<feature type="active site" description="Proton donor/acceptor" evidence="1">
    <location>
        <position position="493"/>
    </location>
</feature>
<dbReference type="SUPFAM" id="SSF56024">
    <property type="entry name" value="Phospholipase D/nuclease"/>
    <property type="match status" value="2"/>
</dbReference>